<dbReference type="InterPro" id="IPR045671">
    <property type="entry name" value="NtrY-like_N"/>
</dbReference>
<keyword evidence="4" id="KW-1003">Cell membrane</keyword>
<evidence type="ECO:0000256" key="12">
    <source>
        <dbReference type="ARBA" id="ARBA00023012"/>
    </source>
</evidence>
<accession>A0ABT8ZNJ4</accession>
<evidence type="ECO:0000313" key="18">
    <source>
        <dbReference type="Proteomes" id="UP001176471"/>
    </source>
</evidence>
<keyword evidence="10 17" id="KW-0067">ATP-binding</keyword>
<dbReference type="EMBL" id="JAUQOM010000003">
    <property type="protein sequence ID" value="MDO7835330.1"/>
    <property type="molecule type" value="Genomic_DNA"/>
</dbReference>
<comment type="caution">
    <text evidence="17">The sequence shown here is derived from an EMBL/GenBank/DDBJ whole genome shotgun (WGS) entry which is preliminary data.</text>
</comment>
<dbReference type="PRINTS" id="PR00344">
    <property type="entry name" value="BCTRLSENSOR"/>
</dbReference>
<dbReference type="SUPFAM" id="SSF158472">
    <property type="entry name" value="HAMP domain-like"/>
    <property type="match status" value="1"/>
</dbReference>
<evidence type="ECO:0000256" key="14">
    <source>
        <dbReference type="SAM" id="Phobius"/>
    </source>
</evidence>
<keyword evidence="7 14" id="KW-0812">Transmembrane</keyword>
<keyword evidence="8" id="KW-0547">Nucleotide-binding</keyword>
<dbReference type="Gene3D" id="3.30.565.10">
    <property type="entry name" value="Histidine kinase-like ATPase, C-terminal domain"/>
    <property type="match status" value="1"/>
</dbReference>
<evidence type="ECO:0000259" key="16">
    <source>
        <dbReference type="PROSITE" id="PS50885"/>
    </source>
</evidence>
<keyword evidence="9" id="KW-0418">Kinase</keyword>
<feature type="transmembrane region" description="Helical" evidence="14">
    <location>
        <begin position="105"/>
        <end position="130"/>
    </location>
</feature>
<dbReference type="PANTHER" id="PTHR43065">
    <property type="entry name" value="SENSOR HISTIDINE KINASE"/>
    <property type="match status" value="1"/>
</dbReference>
<evidence type="ECO:0000256" key="6">
    <source>
        <dbReference type="ARBA" id="ARBA00022679"/>
    </source>
</evidence>
<feature type="transmembrane region" description="Helical" evidence="14">
    <location>
        <begin position="62"/>
        <end position="84"/>
    </location>
</feature>
<name>A0ABT8ZNJ4_9SPHN</name>
<feature type="domain" description="HAMP" evidence="16">
    <location>
        <begin position="332"/>
        <end position="385"/>
    </location>
</feature>
<dbReference type="SMART" id="SM00091">
    <property type="entry name" value="PAS"/>
    <property type="match status" value="1"/>
</dbReference>
<evidence type="ECO:0000256" key="8">
    <source>
        <dbReference type="ARBA" id="ARBA00022741"/>
    </source>
</evidence>
<dbReference type="CDD" id="cd00082">
    <property type="entry name" value="HisKA"/>
    <property type="match status" value="1"/>
</dbReference>
<dbReference type="PIRSF" id="PIRSF037532">
    <property type="entry name" value="STHK_NtrY"/>
    <property type="match status" value="1"/>
</dbReference>
<keyword evidence="5" id="KW-0597">Phosphoprotein</keyword>
<dbReference type="Gene3D" id="3.30.450.20">
    <property type="entry name" value="PAS domain"/>
    <property type="match status" value="1"/>
</dbReference>
<dbReference type="PANTHER" id="PTHR43065:SF10">
    <property type="entry name" value="PEROXIDE STRESS-ACTIVATED HISTIDINE KINASE MAK3"/>
    <property type="match status" value="1"/>
</dbReference>
<keyword evidence="12" id="KW-0902">Two-component regulatory system</keyword>
<dbReference type="InterPro" id="IPR005467">
    <property type="entry name" value="His_kinase_dom"/>
</dbReference>
<dbReference type="InterPro" id="IPR004358">
    <property type="entry name" value="Sig_transdc_His_kin-like_C"/>
</dbReference>
<dbReference type="GO" id="GO:0005524">
    <property type="term" value="F:ATP binding"/>
    <property type="evidence" value="ECO:0007669"/>
    <property type="project" value="UniProtKB-KW"/>
</dbReference>
<evidence type="ECO:0000256" key="4">
    <source>
        <dbReference type="ARBA" id="ARBA00022475"/>
    </source>
</evidence>
<dbReference type="InterPro" id="IPR035965">
    <property type="entry name" value="PAS-like_dom_sf"/>
</dbReference>
<feature type="transmembrane region" description="Helical" evidence="14">
    <location>
        <begin position="27"/>
        <end position="50"/>
    </location>
</feature>
<reference evidence="17" key="1">
    <citation type="submission" date="2023-07" db="EMBL/GenBank/DDBJ databases">
        <title>Bacterial whole genome sequence for Sphingobium sp. HBC34.</title>
        <authorList>
            <person name="Le V."/>
            <person name="Ko S.-R."/>
            <person name="Ahn C.-Y."/>
            <person name="Oh H.-M."/>
        </authorList>
    </citation>
    <scope>NUCLEOTIDE SEQUENCE</scope>
    <source>
        <strain evidence="17">HBC34</strain>
    </source>
</reference>
<keyword evidence="18" id="KW-1185">Reference proteome</keyword>
<dbReference type="PROSITE" id="PS50885">
    <property type="entry name" value="HAMP"/>
    <property type="match status" value="1"/>
</dbReference>
<dbReference type="Gene3D" id="6.10.340.10">
    <property type="match status" value="1"/>
</dbReference>
<organism evidence="17 18">
    <name type="scientific">Sphingobium cyanobacteriorum</name>
    <dbReference type="NCBI Taxonomy" id="3063954"/>
    <lineage>
        <taxon>Bacteria</taxon>
        <taxon>Pseudomonadati</taxon>
        <taxon>Pseudomonadota</taxon>
        <taxon>Alphaproteobacteria</taxon>
        <taxon>Sphingomonadales</taxon>
        <taxon>Sphingomonadaceae</taxon>
        <taxon>Sphingobium</taxon>
    </lineage>
</organism>
<dbReference type="Proteomes" id="UP001176471">
    <property type="component" value="Unassembled WGS sequence"/>
</dbReference>
<protein>
    <recommendedName>
        <fullName evidence="3">histidine kinase</fullName>
        <ecNumber evidence="3">2.7.13.3</ecNumber>
    </recommendedName>
</protein>
<dbReference type="SUPFAM" id="SSF55785">
    <property type="entry name" value="PYP-like sensor domain (PAS domain)"/>
    <property type="match status" value="1"/>
</dbReference>
<gene>
    <name evidence="17" type="ORF">Q4610_09735</name>
</gene>
<evidence type="ECO:0000256" key="5">
    <source>
        <dbReference type="ARBA" id="ARBA00022553"/>
    </source>
</evidence>
<sequence length="755" mass="82382">MTGSTTLPRRTSAWRRRLPPFLRHGRLAALVESVTLALFLVMAGLTYRLLSDNGGSYALLTPPIVALLLVANLVPAIALLVLLGRRVAKRRAIQSAIGSDGQLHVRLVAIFSIVASVPMLLVVIFASLLFQYGVQFWFSDSARGMLQNAGDLARGYYDANLREVGDETVTMAGDLRDYLNQSKVNSPRFAEGYIYQVVTRKLNRSAIIEVGKDGIARTAATVDPENRPSSEMLTADVVKRLAAGENVVVQARPKQIEAVTLLYPGSKIYLFATRNAESWSFSNVERAQKVIADYDQFAAQSRALQLRFNIALFVGSLLLVGIAVYIALAVADWMVRPVNELVTAARRITAGDLSARVSSPQSRDEIGTLASAFNRMTQRLEAQTGALVAANSQLDERRAFIEAILSGVSAGVLSVDLQGVILLLNRSAAAILVEEGDDPVGRPLADISPELAELLLSQEDAGIVQVRAHGDLRTLAVKVAQDASRHILTFDDITQQLSDQRRAAWSDVARRIAHEIKNPLTPIQLAAERLQRRYAGEVTSDKATFTRLTGTIVRQVGDLRRIVDEFSSFARMPKPVFRREAIGDIARHALFLHEVAHPDIRFEYQADTPDLDLVCDRRQLGQALTNIVKNAVESIEQKPISDDGNPHGHVRMALAQEGGDVIITVRDDGIGLPPERDRILEPYMTTRTKGTGLGLAIVKKIVEEHLGEIRFDDAEGGGARVTLRFAAGALDKLEEGQVIAMPQGKLTGKVTANGA</sequence>
<dbReference type="Pfam" id="PF19312">
    <property type="entry name" value="NtrY_N"/>
    <property type="match status" value="1"/>
</dbReference>
<evidence type="ECO:0000313" key="17">
    <source>
        <dbReference type="EMBL" id="MDO7835330.1"/>
    </source>
</evidence>
<keyword evidence="13 14" id="KW-0472">Membrane</keyword>
<feature type="transmembrane region" description="Helical" evidence="14">
    <location>
        <begin position="310"/>
        <end position="331"/>
    </location>
</feature>
<dbReference type="InterPro" id="IPR036097">
    <property type="entry name" value="HisK_dim/P_sf"/>
</dbReference>
<dbReference type="InterPro" id="IPR000014">
    <property type="entry name" value="PAS"/>
</dbReference>
<evidence type="ECO:0000256" key="1">
    <source>
        <dbReference type="ARBA" id="ARBA00000085"/>
    </source>
</evidence>
<dbReference type="SMART" id="SM00304">
    <property type="entry name" value="HAMP"/>
    <property type="match status" value="1"/>
</dbReference>
<evidence type="ECO:0000256" key="10">
    <source>
        <dbReference type="ARBA" id="ARBA00022840"/>
    </source>
</evidence>
<evidence type="ECO:0000256" key="7">
    <source>
        <dbReference type="ARBA" id="ARBA00022692"/>
    </source>
</evidence>
<comment type="catalytic activity">
    <reaction evidence="1">
        <text>ATP + protein L-histidine = ADP + protein N-phospho-L-histidine.</text>
        <dbReference type="EC" id="2.7.13.3"/>
    </reaction>
</comment>
<dbReference type="SMART" id="SM00388">
    <property type="entry name" value="HisKA"/>
    <property type="match status" value="1"/>
</dbReference>
<dbReference type="RefSeq" id="WP_304535749.1">
    <property type="nucleotide sequence ID" value="NZ_JAUQOM010000003.1"/>
</dbReference>
<dbReference type="SUPFAM" id="SSF55874">
    <property type="entry name" value="ATPase domain of HSP90 chaperone/DNA topoisomerase II/histidine kinase"/>
    <property type="match status" value="1"/>
</dbReference>
<dbReference type="PROSITE" id="PS50109">
    <property type="entry name" value="HIS_KIN"/>
    <property type="match status" value="1"/>
</dbReference>
<comment type="subcellular location">
    <subcellularLocation>
        <location evidence="2">Cell membrane</location>
        <topology evidence="2">Multi-pass membrane protein</topology>
    </subcellularLocation>
</comment>
<dbReference type="SUPFAM" id="SSF47384">
    <property type="entry name" value="Homodimeric domain of signal transducing histidine kinase"/>
    <property type="match status" value="1"/>
</dbReference>
<feature type="domain" description="Histidine kinase" evidence="15">
    <location>
        <begin position="511"/>
        <end position="729"/>
    </location>
</feature>
<dbReference type="InterPro" id="IPR036890">
    <property type="entry name" value="HATPase_C_sf"/>
</dbReference>
<evidence type="ECO:0000256" key="9">
    <source>
        <dbReference type="ARBA" id="ARBA00022777"/>
    </source>
</evidence>
<keyword evidence="11 14" id="KW-1133">Transmembrane helix</keyword>
<evidence type="ECO:0000256" key="3">
    <source>
        <dbReference type="ARBA" id="ARBA00012438"/>
    </source>
</evidence>
<dbReference type="Pfam" id="PF02518">
    <property type="entry name" value="HATPase_c"/>
    <property type="match status" value="1"/>
</dbReference>
<keyword evidence="6" id="KW-0808">Transferase</keyword>
<evidence type="ECO:0000256" key="11">
    <source>
        <dbReference type="ARBA" id="ARBA00022989"/>
    </source>
</evidence>
<dbReference type="SMART" id="SM00387">
    <property type="entry name" value="HATPase_c"/>
    <property type="match status" value="1"/>
</dbReference>
<dbReference type="Gene3D" id="1.10.287.130">
    <property type="match status" value="1"/>
</dbReference>
<evidence type="ECO:0000256" key="13">
    <source>
        <dbReference type="ARBA" id="ARBA00023136"/>
    </source>
</evidence>
<proteinExistence type="predicted"/>
<dbReference type="CDD" id="cd06225">
    <property type="entry name" value="HAMP"/>
    <property type="match status" value="1"/>
</dbReference>
<dbReference type="InterPro" id="IPR003660">
    <property type="entry name" value="HAMP_dom"/>
</dbReference>
<dbReference type="Pfam" id="PF00672">
    <property type="entry name" value="HAMP"/>
    <property type="match status" value="1"/>
</dbReference>
<dbReference type="Pfam" id="PF00512">
    <property type="entry name" value="HisKA"/>
    <property type="match status" value="1"/>
</dbReference>
<evidence type="ECO:0000259" key="15">
    <source>
        <dbReference type="PROSITE" id="PS50109"/>
    </source>
</evidence>
<dbReference type="EC" id="2.7.13.3" evidence="3"/>
<dbReference type="InterPro" id="IPR003661">
    <property type="entry name" value="HisK_dim/P_dom"/>
</dbReference>
<evidence type="ECO:0000256" key="2">
    <source>
        <dbReference type="ARBA" id="ARBA00004651"/>
    </source>
</evidence>
<dbReference type="InterPro" id="IPR017232">
    <property type="entry name" value="NtrY"/>
</dbReference>
<dbReference type="InterPro" id="IPR003594">
    <property type="entry name" value="HATPase_dom"/>
</dbReference>